<dbReference type="InterPro" id="IPR038695">
    <property type="entry name" value="Saro_0823-like_sf"/>
</dbReference>
<dbReference type="Pfam" id="PF02643">
    <property type="entry name" value="DUF192"/>
    <property type="match status" value="1"/>
</dbReference>
<keyword evidence="2" id="KW-1185">Reference proteome</keyword>
<evidence type="ECO:0000313" key="2">
    <source>
        <dbReference type="Proteomes" id="UP000241167"/>
    </source>
</evidence>
<dbReference type="PANTHER" id="PTHR37953:SF1">
    <property type="entry name" value="UPF0127 PROTEIN MJ1496"/>
    <property type="match status" value="1"/>
</dbReference>
<proteinExistence type="predicted"/>
<dbReference type="RefSeq" id="WP_106515999.1">
    <property type="nucleotide sequence ID" value="NZ_PXYI01000013.1"/>
</dbReference>
<organism evidence="1 2">
    <name type="scientific">Allosphingosinicella deserti</name>
    <dbReference type="NCBI Taxonomy" id="2116704"/>
    <lineage>
        <taxon>Bacteria</taxon>
        <taxon>Pseudomonadati</taxon>
        <taxon>Pseudomonadota</taxon>
        <taxon>Alphaproteobacteria</taxon>
        <taxon>Sphingomonadales</taxon>
        <taxon>Sphingomonadaceae</taxon>
        <taxon>Allosphingosinicella</taxon>
    </lineage>
</organism>
<dbReference type="Proteomes" id="UP000241167">
    <property type="component" value="Unassembled WGS sequence"/>
</dbReference>
<dbReference type="InterPro" id="IPR003795">
    <property type="entry name" value="DUF192"/>
</dbReference>
<sequence length="179" mass="18692">MTPPLWLVGSLSVLALAGCRSEPEQKLAATNATTLPAASPASSPLDGTHPVSGLPVVPLEIRAGGKVHTFTVEVARSQDEQAYGLMNRQQLAPAEGMVFPFAPPRPASFWMKNTLIPLDMIFVRADGTIARIATAQPLSLKPVGVGEPVLAVLEIAGGRAAELGITADARVSWPGGPQR</sequence>
<dbReference type="EMBL" id="PXYI01000013">
    <property type="protein sequence ID" value="PSJ36551.1"/>
    <property type="molecule type" value="Genomic_DNA"/>
</dbReference>
<dbReference type="OrthoDB" id="9808290at2"/>
<reference evidence="1 2" key="1">
    <citation type="submission" date="2018-03" db="EMBL/GenBank/DDBJ databases">
        <title>The draft genome of Sphingosinicella sp. GL-C-18.</title>
        <authorList>
            <person name="Liu L."/>
            <person name="Li L."/>
            <person name="Liang L."/>
            <person name="Zhang X."/>
            <person name="Wang T."/>
        </authorList>
    </citation>
    <scope>NUCLEOTIDE SEQUENCE [LARGE SCALE GENOMIC DNA]</scope>
    <source>
        <strain evidence="1 2">GL-C-18</strain>
    </source>
</reference>
<comment type="caution">
    <text evidence="1">The sequence shown here is derived from an EMBL/GenBank/DDBJ whole genome shotgun (WGS) entry which is preliminary data.</text>
</comment>
<dbReference type="AlphaFoldDB" id="A0A2P7QEZ6"/>
<gene>
    <name evidence="1" type="ORF">C7I55_26155</name>
</gene>
<dbReference type="PANTHER" id="PTHR37953">
    <property type="entry name" value="UPF0127 PROTEIN MJ1496"/>
    <property type="match status" value="1"/>
</dbReference>
<protein>
    <submittedName>
        <fullName evidence="1">DUF192 domain-containing protein</fullName>
    </submittedName>
</protein>
<evidence type="ECO:0000313" key="1">
    <source>
        <dbReference type="EMBL" id="PSJ36551.1"/>
    </source>
</evidence>
<name>A0A2P7QEZ6_9SPHN</name>
<accession>A0A2P7QEZ6</accession>
<dbReference type="Gene3D" id="2.60.120.1140">
    <property type="entry name" value="Protein of unknown function DUF192"/>
    <property type="match status" value="1"/>
</dbReference>